<reference evidence="2" key="1">
    <citation type="journal article" date="2022" name="Environ. Microbiol.">
        <title>Geoalkalibacter halelectricus SAP #1 sp. nov. possessing extracellular electron transfer and mineral#reducing capabilities from a haloalkaline environment.</title>
        <authorList>
            <person name="Yadav S."/>
            <person name="Singh R."/>
            <person name="Sundharam S.S."/>
            <person name="Chaudhary S."/>
            <person name="Krishnamurthi S."/>
            <person name="Patil S.A."/>
        </authorList>
    </citation>
    <scope>NUCLEOTIDE SEQUENCE</scope>
    <source>
        <strain evidence="2">SAP-1</strain>
    </source>
</reference>
<dbReference type="RefSeq" id="WP_260747443.1">
    <property type="nucleotide sequence ID" value="NZ_CP092109.1"/>
</dbReference>
<sequence>MTGFLANIIAVSLMIVSLAKLILMLAPKLGENLEESVHGWRDRGFGITGEAVVQGVLRATIGAIDLFVAPGLPWRARLLRTGAASVLLLVGALGISGLIEGKPFGLTQTPWVAYSEALEVMLERELTAEEPDMEAVERVRSWAQLHWVAAYSLLSIGAVLLLSFLGDFASLHLSRSILFGLRSTDSKGTVFAALLGLATVLLVVAMVVFFFVACTSSPYLIAPLVVTGMLFDNSLLGGGIGVIGTFVLAAYLVRPWVWAVAATAVLPGLFVLGMWALGGLLAPFARPTGRILGHVLEVAVSHRSGVVGFLITLLSGLAAILGGVLYLWPGP</sequence>
<gene>
    <name evidence="2" type="ORF">L9S41_15580</name>
</gene>
<feature type="transmembrane region" description="Helical" evidence="1">
    <location>
        <begin position="233"/>
        <end position="253"/>
    </location>
</feature>
<evidence type="ECO:0000313" key="2">
    <source>
        <dbReference type="EMBL" id="UWZ79087.1"/>
    </source>
</evidence>
<proteinExistence type="predicted"/>
<feature type="transmembrane region" description="Helical" evidence="1">
    <location>
        <begin position="260"/>
        <end position="285"/>
    </location>
</feature>
<evidence type="ECO:0000313" key="3">
    <source>
        <dbReference type="Proteomes" id="UP001060414"/>
    </source>
</evidence>
<feature type="transmembrane region" description="Helical" evidence="1">
    <location>
        <begin position="6"/>
        <end position="26"/>
    </location>
</feature>
<keyword evidence="1" id="KW-0812">Transmembrane</keyword>
<dbReference type="EMBL" id="CP092109">
    <property type="protein sequence ID" value="UWZ79087.1"/>
    <property type="molecule type" value="Genomic_DNA"/>
</dbReference>
<accession>A0ABY5ZMA4</accession>
<keyword evidence="3" id="KW-1185">Reference proteome</keyword>
<dbReference type="Proteomes" id="UP001060414">
    <property type="component" value="Chromosome"/>
</dbReference>
<protein>
    <submittedName>
        <fullName evidence="2">Uncharacterized protein</fullName>
    </submittedName>
</protein>
<name>A0ABY5ZMA4_9BACT</name>
<feature type="transmembrane region" description="Helical" evidence="1">
    <location>
        <begin position="78"/>
        <end position="99"/>
    </location>
</feature>
<organism evidence="2 3">
    <name type="scientific">Geoalkalibacter halelectricus</name>
    <dbReference type="NCBI Taxonomy" id="2847045"/>
    <lineage>
        <taxon>Bacteria</taxon>
        <taxon>Pseudomonadati</taxon>
        <taxon>Thermodesulfobacteriota</taxon>
        <taxon>Desulfuromonadia</taxon>
        <taxon>Desulfuromonadales</taxon>
        <taxon>Geoalkalibacteraceae</taxon>
        <taxon>Geoalkalibacter</taxon>
    </lineage>
</organism>
<evidence type="ECO:0000256" key="1">
    <source>
        <dbReference type="SAM" id="Phobius"/>
    </source>
</evidence>
<keyword evidence="1" id="KW-1133">Transmembrane helix</keyword>
<feature type="transmembrane region" description="Helical" evidence="1">
    <location>
        <begin position="148"/>
        <end position="169"/>
    </location>
</feature>
<feature type="transmembrane region" description="Helical" evidence="1">
    <location>
        <begin position="190"/>
        <end position="213"/>
    </location>
</feature>
<keyword evidence="1" id="KW-0472">Membrane</keyword>
<feature type="transmembrane region" description="Helical" evidence="1">
    <location>
        <begin position="305"/>
        <end position="328"/>
    </location>
</feature>